<dbReference type="PANTHER" id="PTHR43404:SF2">
    <property type="entry name" value="LIPOPOLYSACCHARIDE CHOLINEPHOSPHOTRANSFERASE LICD"/>
    <property type="match status" value="1"/>
</dbReference>
<feature type="compositionally biased region" description="Polar residues" evidence="1">
    <location>
        <begin position="9"/>
        <end position="21"/>
    </location>
</feature>
<dbReference type="GO" id="GO:0009100">
    <property type="term" value="P:glycoprotein metabolic process"/>
    <property type="evidence" value="ECO:0007669"/>
    <property type="project" value="UniProtKB-ARBA"/>
</dbReference>
<evidence type="ECO:0000313" key="3">
    <source>
        <dbReference type="EMBL" id="AWI10180.1"/>
    </source>
</evidence>
<sequence>MTLARKNTENNPRMNKNTKANRTLREVQLRLLKILQATDAIFKKHDIPYWLESGTLLGAVRHKGFIPWDDDIDIGVRMEDYPRINEILQKSSAAFPADAVYMSRETHWSHHHGSPRIVDTGSMGDKEYRILGCRRVRGQHPFLDIFPFQRYPYPTREMMKKSKRASVLLKPVRVFSGRLHYKLFEAQMRKLSTPDAEYYGYATLRKIPTTPYKDFFPLGTVEFEGGSYPAPHNYDQYLRDWYGPDYMTPVGDSGHLRWLKERK</sequence>
<dbReference type="Proteomes" id="UP000244896">
    <property type="component" value="Chromosome"/>
</dbReference>
<gene>
    <name evidence="3" type="ORF">CKA38_13750</name>
</gene>
<proteinExistence type="predicted"/>
<reference evidence="3 4" key="1">
    <citation type="journal article" date="2018" name="Syst. Appl. Microbiol.">
        <title>Ereboglobus luteus gen. nov. sp. nov. from cockroach guts, and new insights into the oxygen relationship of the genera Opitutus and Didymococcus (Verrucomicrobia: Opitutaceae).</title>
        <authorList>
            <person name="Tegtmeier D."/>
            <person name="Belitz A."/>
            <person name="Radek R."/>
            <person name="Heimerl T."/>
            <person name="Brune A."/>
        </authorList>
    </citation>
    <scope>NUCLEOTIDE SEQUENCE [LARGE SCALE GENOMIC DNA]</scope>
    <source>
        <strain evidence="3 4">Ho45</strain>
    </source>
</reference>
<feature type="domain" description="LicD/FKTN/FKRP nucleotidyltransferase" evidence="2">
    <location>
        <begin position="43"/>
        <end position="243"/>
    </location>
</feature>
<evidence type="ECO:0000256" key="1">
    <source>
        <dbReference type="SAM" id="MobiDB-lite"/>
    </source>
</evidence>
<protein>
    <recommendedName>
        <fullName evidence="2">LicD/FKTN/FKRP nucleotidyltransferase domain-containing protein</fullName>
    </recommendedName>
</protein>
<dbReference type="EMBL" id="CP023004">
    <property type="protein sequence ID" value="AWI10180.1"/>
    <property type="molecule type" value="Genomic_DNA"/>
</dbReference>
<accession>A0A2U8E5U2</accession>
<dbReference type="InterPro" id="IPR007074">
    <property type="entry name" value="LicD/FKTN/FKRP_NTP_transf"/>
</dbReference>
<dbReference type="KEGG" id="elut:CKA38_13750"/>
<dbReference type="InterPro" id="IPR052942">
    <property type="entry name" value="LPS_cholinephosphotransferase"/>
</dbReference>
<dbReference type="OrthoDB" id="199092at2"/>
<dbReference type="Pfam" id="PF04991">
    <property type="entry name" value="LicD"/>
    <property type="match status" value="1"/>
</dbReference>
<name>A0A2U8E5U2_9BACT</name>
<keyword evidence="4" id="KW-1185">Reference proteome</keyword>
<evidence type="ECO:0000313" key="4">
    <source>
        <dbReference type="Proteomes" id="UP000244896"/>
    </source>
</evidence>
<organism evidence="3 4">
    <name type="scientific">Ereboglobus luteus</name>
    <dbReference type="NCBI Taxonomy" id="1796921"/>
    <lineage>
        <taxon>Bacteria</taxon>
        <taxon>Pseudomonadati</taxon>
        <taxon>Verrucomicrobiota</taxon>
        <taxon>Opitutia</taxon>
        <taxon>Opitutales</taxon>
        <taxon>Opitutaceae</taxon>
        <taxon>Ereboglobus</taxon>
    </lineage>
</organism>
<evidence type="ECO:0000259" key="2">
    <source>
        <dbReference type="Pfam" id="PF04991"/>
    </source>
</evidence>
<feature type="region of interest" description="Disordered" evidence="1">
    <location>
        <begin position="1"/>
        <end position="21"/>
    </location>
</feature>
<dbReference type="PANTHER" id="PTHR43404">
    <property type="entry name" value="LIPOPOLYSACCHARIDE CHOLINEPHOSPHOTRANSFERASE LICD"/>
    <property type="match status" value="1"/>
</dbReference>
<dbReference type="AlphaFoldDB" id="A0A2U8E5U2"/>